<dbReference type="GO" id="GO:0008691">
    <property type="term" value="F:3-hydroxybutyryl-CoA dehydrogenase activity"/>
    <property type="evidence" value="ECO:0007669"/>
    <property type="project" value="UniProtKB-EC"/>
</dbReference>
<organism evidence="9 10">
    <name type="scientific">Mycobacterium basiliense</name>
    <dbReference type="NCBI Taxonomy" id="2094119"/>
    <lineage>
        <taxon>Bacteria</taxon>
        <taxon>Bacillati</taxon>
        <taxon>Actinomycetota</taxon>
        <taxon>Actinomycetes</taxon>
        <taxon>Mycobacteriales</taxon>
        <taxon>Mycobacteriaceae</taxon>
        <taxon>Mycobacterium</taxon>
    </lineage>
</organism>
<gene>
    <name evidence="9" type="primary">mmgB_2</name>
    <name evidence="9" type="ORF">MB901379_02751</name>
</gene>
<feature type="binding site" evidence="5">
    <location>
        <position position="153"/>
    </location>
    <ligand>
        <name>NAD(+)</name>
        <dbReference type="ChEBI" id="CHEBI:57540"/>
    </ligand>
</feature>
<keyword evidence="5" id="KW-0520">NAD</keyword>
<dbReference type="PANTHER" id="PTHR48075">
    <property type="entry name" value="3-HYDROXYACYL-COA DEHYDROGENASE FAMILY PROTEIN"/>
    <property type="match status" value="1"/>
</dbReference>
<dbReference type="KEGG" id="mbai:MB901379_02751"/>
<evidence type="ECO:0000256" key="4">
    <source>
        <dbReference type="PIRSR" id="PIRSR000105-1"/>
    </source>
</evidence>
<dbReference type="InterPro" id="IPR006108">
    <property type="entry name" value="3HC_DH_C"/>
</dbReference>
<dbReference type="Gene3D" id="3.40.50.720">
    <property type="entry name" value="NAD(P)-binding Rossmann-like Domain"/>
    <property type="match status" value="1"/>
</dbReference>
<evidence type="ECO:0000259" key="8">
    <source>
        <dbReference type="Pfam" id="PF02737"/>
    </source>
</evidence>
<evidence type="ECO:0000313" key="10">
    <source>
        <dbReference type="Proteomes" id="UP000269998"/>
    </source>
</evidence>
<evidence type="ECO:0000256" key="1">
    <source>
        <dbReference type="ARBA" id="ARBA00005086"/>
    </source>
</evidence>
<evidence type="ECO:0000313" key="9">
    <source>
        <dbReference type="EMBL" id="VDM89182.1"/>
    </source>
</evidence>
<feature type="binding site" evidence="5">
    <location>
        <position position="129"/>
    </location>
    <ligand>
        <name>NAD(+)</name>
        <dbReference type="ChEBI" id="CHEBI:57540"/>
    </ligand>
</feature>
<dbReference type="EMBL" id="LR130759">
    <property type="protein sequence ID" value="VDM89182.1"/>
    <property type="molecule type" value="Genomic_DNA"/>
</dbReference>
<dbReference type="Pfam" id="PF00725">
    <property type="entry name" value="3HCDH"/>
    <property type="match status" value="1"/>
</dbReference>
<dbReference type="GO" id="GO:0070403">
    <property type="term" value="F:NAD+ binding"/>
    <property type="evidence" value="ECO:0007669"/>
    <property type="project" value="InterPro"/>
</dbReference>
<keyword evidence="3 9" id="KW-0560">Oxidoreductase</keyword>
<feature type="binding site" evidence="5">
    <location>
        <position position="102"/>
    </location>
    <ligand>
        <name>NAD(+)</name>
        <dbReference type="ChEBI" id="CHEBI:57540"/>
    </ligand>
</feature>
<feature type="transmembrane region" description="Helical" evidence="6">
    <location>
        <begin position="20"/>
        <end position="45"/>
    </location>
</feature>
<dbReference type="EC" id="1.1.1.157" evidence="9"/>
<evidence type="ECO:0000256" key="2">
    <source>
        <dbReference type="ARBA" id="ARBA00009463"/>
    </source>
</evidence>
<proteinExistence type="inferred from homology"/>
<keyword evidence="6" id="KW-0812">Transmembrane</keyword>
<feature type="binding site" evidence="5">
    <location>
        <position position="46"/>
    </location>
    <ligand>
        <name>NAD(+)</name>
        <dbReference type="ChEBI" id="CHEBI:57540"/>
    </ligand>
</feature>
<keyword evidence="6" id="KW-1133">Transmembrane helix</keyword>
<dbReference type="SUPFAM" id="SSF51735">
    <property type="entry name" value="NAD(P)-binding Rossmann-fold domains"/>
    <property type="match status" value="1"/>
</dbReference>
<dbReference type="InterPro" id="IPR006176">
    <property type="entry name" value="3-OHacyl-CoA_DH_NAD-bd"/>
</dbReference>
<dbReference type="PANTHER" id="PTHR48075:SF5">
    <property type="entry name" value="3-HYDROXYBUTYRYL-COA DEHYDROGENASE"/>
    <property type="match status" value="1"/>
</dbReference>
<evidence type="ECO:0000256" key="6">
    <source>
        <dbReference type="SAM" id="Phobius"/>
    </source>
</evidence>
<protein>
    <submittedName>
        <fullName evidence="9">Putative 3-hydroxybutyryl-CoA dehydrogenase</fullName>
        <ecNumber evidence="9">1.1.1.157</ecNumber>
    </submittedName>
</protein>
<dbReference type="SUPFAM" id="SSF48179">
    <property type="entry name" value="6-phosphogluconate dehydrogenase C-terminal domain-like"/>
    <property type="match status" value="1"/>
</dbReference>
<evidence type="ECO:0000256" key="5">
    <source>
        <dbReference type="PIRSR" id="PIRSR000105-2"/>
    </source>
</evidence>
<feature type="site" description="Important for catalytic activity" evidence="4">
    <location>
        <position position="150"/>
    </location>
</feature>
<dbReference type="GO" id="GO:0006631">
    <property type="term" value="P:fatty acid metabolic process"/>
    <property type="evidence" value="ECO:0007669"/>
    <property type="project" value="InterPro"/>
</dbReference>
<sequence>MKTSTLFKRTEQRAGDDYIVVIGAGVMGTCITTMALGHGAPVLLIDTDMNKIDRSCTEIRTQLRHGRLLSKFPPGVAAGQLAVGNKIELAGRAVAVVEAITENRKLKQMVLQEVQAQVEPTTPLITNTSGIPIDELATSLRRPEDLVGAHFMNPAYLIGMVEVIRGPRTAEVTLDAVGNLLKSLNRQMIVVRDSPGFVTSRLLHPMINDAARLVEEGVATVETVDSLMVGCLGHAVGPLRTADLIGIDNLIDSLDALHERTAEERYKPCSLLLDKKANGHLGRKTDQGFYKYSAGVM</sequence>
<dbReference type="InterPro" id="IPR013328">
    <property type="entry name" value="6PGD_dom2"/>
</dbReference>
<dbReference type="Gene3D" id="1.10.1040.10">
    <property type="entry name" value="N-(1-d-carboxylethyl)-l-norvaline Dehydrogenase, domain 2"/>
    <property type="match status" value="1"/>
</dbReference>
<dbReference type="AlphaFoldDB" id="A0A447GFC5"/>
<dbReference type="InterPro" id="IPR008927">
    <property type="entry name" value="6-PGluconate_DH-like_C_sf"/>
</dbReference>
<comment type="pathway">
    <text evidence="1">Lipid metabolism; butanoate metabolism.</text>
</comment>
<reference evidence="10" key="1">
    <citation type="submission" date="2018-02" db="EMBL/GenBank/DDBJ databases">
        <authorList>
            <person name="Seth-Smith MB H."/>
            <person name="Seth-Smith H."/>
        </authorList>
    </citation>
    <scope>NUCLEOTIDE SEQUENCE [LARGE SCALE GENOMIC DNA]</scope>
</reference>
<name>A0A447GFC5_9MYCO</name>
<keyword evidence="10" id="KW-1185">Reference proteome</keyword>
<evidence type="ECO:0000259" key="7">
    <source>
        <dbReference type="Pfam" id="PF00725"/>
    </source>
</evidence>
<dbReference type="RefSeq" id="WP_197717802.1">
    <property type="nucleotide sequence ID" value="NZ_CBCSKE010000083.1"/>
</dbReference>
<comment type="similarity">
    <text evidence="2">Belongs to the 3-hydroxyacyl-CoA dehydrogenase family.</text>
</comment>
<feature type="domain" description="3-hydroxyacyl-CoA dehydrogenase C-terminal" evidence="7">
    <location>
        <begin position="196"/>
        <end position="292"/>
    </location>
</feature>
<evidence type="ECO:0000256" key="3">
    <source>
        <dbReference type="ARBA" id="ARBA00023002"/>
    </source>
</evidence>
<dbReference type="PIRSF" id="PIRSF000105">
    <property type="entry name" value="HCDH"/>
    <property type="match status" value="1"/>
</dbReference>
<dbReference type="Proteomes" id="UP000269998">
    <property type="component" value="Chromosome"/>
</dbReference>
<feature type="domain" description="3-hydroxyacyl-CoA dehydrogenase NAD binding" evidence="8">
    <location>
        <begin position="19"/>
        <end position="193"/>
    </location>
</feature>
<accession>A0A447GFC5</accession>
<feature type="binding site" evidence="5">
    <location>
        <position position="284"/>
    </location>
    <ligand>
        <name>NAD(+)</name>
        <dbReference type="ChEBI" id="CHEBI:57540"/>
    </ligand>
</feature>
<dbReference type="InterPro" id="IPR036291">
    <property type="entry name" value="NAD(P)-bd_dom_sf"/>
</dbReference>
<dbReference type="InterPro" id="IPR022694">
    <property type="entry name" value="3-OHacyl-CoA_DH"/>
</dbReference>
<feature type="binding site" evidence="5">
    <location>
        <begin position="23"/>
        <end position="28"/>
    </location>
    <ligand>
        <name>NAD(+)</name>
        <dbReference type="ChEBI" id="CHEBI:57540"/>
    </ligand>
</feature>
<feature type="binding site" evidence="5">
    <location>
        <position position="107"/>
    </location>
    <ligand>
        <name>NAD(+)</name>
        <dbReference type="ChEBI" id="CHEBI:57540"/>
    </ligand>
</feature>
<dbReference type="Pfam" id="PF02737">
    <property type="entry name" value="3HCDH_N"/>
    <property type="match status" value="1"/>
</dbReference>
<keyword evidence="6" id="KW-0472">Membrane</keyword>